<evidence type="ECO:0000313" key="1">
    <source>
        <dbReference type="EMBL" id="KAI4869185.1"/>
    </source>
</evidence>
<comment type="caution">
    <text evidence="1">The sequence shown here is derived from an EMBL/GenBank/DDBJ whole genome shotgun (WGS) entry which is preliminary data.</text>
</comment>
<protein>
    <submittedName>
        <fullName evidence="1">Uncharacterized protein</fullName>
    </submittedName>
</protein>
<evidence type="ECO:0000313" key="2">
    <source>
        <dbReference type="Proteomes" id="UP001497700"/>
    </source>
</evidence>
<accession>A0ACB9ZBJ9</accession>
<gene>
    <name evidence="1" type="ORF">F4820DRAFT_444308</name>
</gene>
<organism evidence="1 2">
    <name type="scientific">Hypoxylon rubiginosum</name>
    <dbReference type="NCBI Taxonomy" id="110542"/>
    <lineage>
        <taxon>Eukaryota</taxon>
        <taxon>Fungi</taxon>
        <taxon>Dikarya</taxon>
        <taxon>Ascomycota</taxon>
        <taxon>Pezizomycotina</taxon>
        <taxon>Sordariomycetes</taxon>
        <taxon>Xylariomycetidae</taxon>
        <taxon>Xylariales</taxon>
        <taxon>Hypoxylaceae</taxon>
        <taxon>Hypoxylon</taxon>
    </lineage>
</organism>
<name>A0ACB9ZBJ9_9PEZI</name>
<keyword evidence="2" id="KW-1185">Reference proteome</keyword>
<proteinExistence type="predicted"/>
<sequence>MSFVPVYSNTPISQDQQYSEECQFEAIRNWIWYLQSKIMELGQHLDYSITTLIPYTPEWFAANEYVAAQFETLSYGVAFHRSWLQHLQQTQQAEQQSQLQAEQEAQLQAQQEAQQQIRQQFQQQVQQKIQQQAELEAQQQAQQQGSEPEPIVNHAKLRYRAQLNELNQKLETVHEEATGEKQEEVNSQGEI</sequence>
<reference evidence="1 2" key="1">
    <citation type="journal article" date="2022" name="New Phytol.">
        <title>Ecological generalism drives hyperdiversity of secondary metabolite gene clusters in xylarialean endophytes.</title>
        <authorList>
            <person name="Franco M.E.E."/>
            <person name="Wisecaver J.H."/>
            <person name="Arnold A.E."/>
            <person name="Ju Y.M."/>
            <person name="Slot J.C."/>
            <person name="Ahrendt S."/>
            <person name="Moore L.P."/>
            <person name="Eastman K.E."/>
            <person name="Scott K."/>
            <person name="Konkel Z."/>
            <person name="Mondo S.J."/>
            <person name="Kuo A."/>
            <person name="Hayes R.D."/>
            <person name="Haridas S."/>
            <person name="Andreopoulos B."/>
            <person name="Riley R."/>
            <person name="LaButti K."/>
            <person name="Pangilinan J."/>
            <person name="Lipzen A."/>
            <person name="Amirebrahimi M."/>
            <person name="Yan J."/>
            <person name="Adam C."/>
            <person name="Keymanesh K."/>
            <person name="Ng V."/>
            <person name="Louie K."/>
            <person name="Northen T."/>
            <person name="Drula E."/>
            <person name="Henrissat B."/>
            <person name="Hsieh H.M."/>
            <person name="Youens-Clark K."/>
            <person name="Lutzoni F."/>
            <person name="Miadlikowska J."/>
            <person name="Eastwood D.C."/>
            <person name="Hamelin R.C."/>
            <person name="Grigoriev I.V."/>
            <person name="U'Ren J.M."/>
        </authorList>
    </citation>
    <scope>NUCLEOTIDE SEQUENCE [LARGE SCALE GENOMIC DNA]</scope>
    <source>
        <strain evidence="1 2">CBS 119005</strain>
    </source>
</reference>
<dbReference type="EMBL" id="MU393432">
    <property type="protein sequence ID" value="KAI4869185.1"/>
    <property type="molecule type" value="Genomic_DNA"/>
</dbReference>
<dbReference type="Proteomes" id="UP001497700">
    <property type="component" value="Unassembled WGS sequence"/>
</dbReference>